<feature type="compositionally biased region" description="Low complexity" evidence="4">
    <location>
        <begin position="149"/>
        <end position="159"/>
    </location>
</feature>
<dbReference type="GO" id="GO:1990904">
    <property type="term" value="C:ribonucleoprotein complex"/>
    <property type="evidence" value="ECO:0007669"/>
    <property type="project" value="UniProtKB-KW"/>
</dbReference>
<reference evidence="6" key="1">
    <citation type="journal article" date="2023" name="PhytoFront">
        <title>Draft Genome Resources of Seven Strains of Tilletia horrida, Causal Agent of Kernel Smut of Rice.</title>
        <authorList>
            <person name="Khanal S."/>
            <person name="Antony Babu S."/>
            <person name="Zhou X.G."/>
        </authorList>
    </citation>
    <scope>NUCLEOTIDE SEQUENCE</scope>
    <source>
        <strain evidence="6">TX6</strain>
    </source>
</reference>
<dbReference type="PANTHER" id="PTHR10544">
    <property type="entry name" value="60S RIBOSOMAL PROTEIN L28"/>
    <property type="match status" value="1"/>
</dbReference>
<comment type="similarity">
    <text evidence="1">Belongs to the eukaryotic ribosomal protein eL28 family.</text>
</comment>
<dbReference type="Proteomes" id="UP001176517">
    <property type="component" value="Unassembled WGS sequence"/>
</dbReference>
<name>A0AAN6JT04_9BASI</name>
<dbReference type="InterPro" id="IPR002672">
    <property type="entry name" value="Ribosomal_eL28"/>
</dbReference>
<dbReference type="Gene3D" id="3.30.390.110">
    <property type="match status" value="1"/>
</dbReference>
<feature type="region of interest" description="Disordered" evidence="4">
    <location>
        <begin position="78"/>
        <end position="101"/>
    </location>
</feature>
<sequence>MPGVNVSNELEWLLTRRTSSYIVKQASLPRVFTREPANLTQLHSFKYSSTTNNKNIGIEAAPGGRGVVVVTRKGKASRGAVKGAHSTTTLKKGGSRRSAGAISNIVHKNGYRRDLTQVAVARASALHRSQRSRKAQQPAKPRGKKASVAAPAPAAEETA</sequence>
<keyword evidence="3" id="KW-0687">Ribonucleoprotein</keyword>
<evidence type="ECO:0000313" key="7">
    <source>
        <dbReference type="Proteomes" id="UP001176517"/>
    </source>
</evidence>
<dbReference type="GO" id="GO:0003735">
    <property type="term" value="F:structural constituent of ribosome"/>
    <property type="evidence" value="ECO:0007669"/>
    <property type="project" value="InterPro"/>
</dbReference>
<dbReference type="AlphaFoldDB" id="A0AAN6JT04"/>
<dbReference type="GO" id="GO:0006412">
    <property type="term" value="P:translation"/>
    <property type="evidence" value="ECO:0007669"/>
    <property type="project" value="InterPro"/>
</dbReference>
<evidence type="ECO:0000313" key="6">
    <source>
        <dbReference type="EMBL" id="KAK0554577.1"/>
    </source>
</evidence>
<dbReference type="Pfam" id="PF01778">
    <property type="entry name" value="Ribosomal_L28e"/>
    <property type="match status" value="1"/>
</dbReference>
<feature type="region of interest" description="Disordered" evidence="4">
    <location>
        <begin position="122"/>
        <end position="159"/>
    </location>
</feature>
<keyword evidence="2" id="KW-0689">Ribosomal protein</keyword>
<evidence type="ECO:0000256" key="3">
    <source>
        <dbReference type="ARBA" id="ARBA00023274"/>
    </source>
</evidence>
<evidence type="ECO:0000259" key="5">
    <source>
        <dbReference type="Pfam" id="PF01778"/>
    </source>
</evidence>
<evidence type="ECO:0000256" key="4">
    <source>
        <dbReference type="SAM" id="MobiDB-lite"/>
    </source>
</evidence>
<gene>
    <name evidence="6" type="ORF">OC846_002053</name>
</gene>
<evidence type="ECO:0000256" key="1">
    <source>
        <dbReference type="ARBA" id="ARBA00007926"/>
    </source>
</evidence>
<dbReference type="EMBL" id="JAPDMZ010000036">
    <property type="protein sequence ID" value="KAK0554577.1"/>
    <property type="molecule type" value="Genomic_DNA"/>
</dbReference>
<accession>A0AAN6JT04</accession>
<keyword evidence="7" id="KW-1185">Reference proteome</keyword>
<comment type="caution">
    <text evidence="6">The sequence shown here is derived from an EMBL/GenBank/DDBJ whole genome shotgun (WGS) entry which is preliminary data.</text>
</comment>
<protein>
    <recommendedName>
        <fullName evidence="5">Ribosomal eL28/Mak16 domain-containing protein</fullName>
    </recommendedName>
</protein>
<feature type="domain" description="Ribosomal eL28/Mak16" evidence="5">
    <location>
        <begin position="10"/>
        <end position="129"/>
    </location>
</feature>
<dbReference type="GO" id="GO:0005840">
    <property type="term" value="C:ribosome"/>
    <property type="evidence" value="ECO:0007669"/>
    <property type="project" value="UniProtKB-KW"/>
</dbReference>
<proteinExistence type="inferred from homology"/>
<evidence type="ECO:0000256" key="2">
    <source>
        <dbReference type="ARBA" id="ARBA00022980"/>
    </source>
</evidence>
<organism evidence="6 7">
    <name type="scientific">Tilletia horrida</name>
    <dbReference type="NCBI Taxonomy" id="155126"/>
    <lineage>
        <taxon>Eukaryota</taxon>
        <taxon>Fungi</taxon>
        <taxon>Dikarya</taxon>
        <taxon>Basidiomycota</taxon>
        <taxon>Ustilaginomycotina</taxon>
        <taxon>Exobasidiomycetes</taxon>
        <taxon>Tilletiales</taxon>
        <taxon>Tilletiaceae</taxon>
        <taxon>Tilletia</taxon>
    </lineage>
</organism>
<dbReference type="InterPro" id="IPR029004">
    <property type="entry name" value="Ribosomal_eL28/Mak16"/>
</dbReference>